<dbReference type="PANTHER" id="PTHR12558">
    <property type="entry name" value="CELL DIVISION CYCLE 16,23,27"/>
    <property type="match status" value="1"/>
</dbReference>
<dbReference type="RefSeq" id="WP_194450325.1">
    <property type="nucleotide sequence ID" value="NZ_CP063849.1"/>
</dbReference>
<dbReference type="KEGG" id="pfer:IRI77_01500"/>
<dbReference type="InterPro" id="IPR019734">
    <property type="entry name" value="TPR_rpt"/>
</dbReference>
<evidence type="ECO:0000313" key="3">
    <source>
        <dbReference type="EMBL" id="QOY88663.1"/>
    </source>
</evidence>
<name>A0A7S7NRY5_PALFE</name>
<keyword evidence="4" id="KW-1185">Reference proteome</keyword>
<sequence length="569" mass="61494">MLRQLLEMNSVFSAVTNPVPETAPPVRILAFRSKADFQPFQHGAANHGLYQPGTECDYIVLLDAGEETLRAGRHELVHRSMNYSQSMLPGWLEEGFADYFSTLQRKGDKAVVGRPIQNHIDLLASSEWLPAARLLEWRHDQAKNMTDGVAAQVYAQSWALTHLLMQPPDARVKLERFSELLKSGVAQAAAFEQAFGRTMDQALAEARQAVAAKRFPTREVPVGVVPQPGSFQVKTVPDVEARLVRADALLAHGKKAEAAKMINETAKRYPDHPAAAAGLGQLAMANTDYAAARTQFERALALGDKQASTYYELAMLTRDTHGSEETVLERLRQAVQANPSLADAWYLLGSALLRQGKAAEAAEALRHAVDVLPRNSMYWEGLGRAWQAAGQREPARMAAQRAMQTATTPEQSAMAQGLGREIEQNVRPKPAGKPGVVTPKTWEPRQADATVTGKLVLVDCATATLKFHIQTAAATAKSKAQVTILVSDKPNQIMLRGNSGQKREFVCGPQRIAPLVEAGYAAAPAAAEPPAPPPAAPAKPGKQGRPAPKAKPAPAVQAPAGELISLDFK</sequence>
<dbReference type="SMART" id="SM00028">
    <property type="entry name" value="TPR"/>
    <property type="match status" value="4"/>
</dbReference>
<dbReference type="Pfam" id="PF13432">
    <property type="entry name" value="TPR_16"/>
    <property type="match status" value="2"/>
</dbReference>
<protein>
    <submittedName>
        <fullName evidence="3">Tetratricopeptide repeat protein</fullName>
    </submittedName>
</protein>
<dbReference type="Gene3D" id="1.25.40.10">
    <property type="entry name" value="Tetratricopeptide repeat domain"/>
    <property type="match status" value="2"/>
</dbReference>
<dbReference type="EMBL" id="CP063849">
    <property type="protein sequence ID" value="QOY88663.1"/>
    <property type="molecule type" value="Genomic_DNA"/>
</dbReference>
<organism evidence="3 4">
    <name type="scientific">Paludibaculum fermentans</name>
    <dbReference type="NCBI Taxonomy" id="1473598"/>
    <lineage>
        <taxon>Bacteria</taxon>
        <taxon>Pseudomonadati</taxon>
        <taxon>Acidobacteriota</taxon>
        <taxon>Terriglobia</taxon>
        <taxon>Bryobacterales</taxon>
        <taxon>Bryobacteraceae</taxon>
        <taxon>Paludibaculum</taxon>
    </lineage>
</organism>
<feature type="repeat" description="TPR" evidence="1">
    <location>
        <begin position="342"/>
        <end position="375"/>
    </location>
</feature>
<dbReference type="PROSITE" id="PS50005">
    <property type="entry name" value="TPR"/>
    <property type="match status" value="1"/>
</dbReference>
<feature type="compositionally biased region" description="Low complexity" evidence="2">
    <location>
        <begin position="538"/>
        <end position="561"/>
    </location>
</feature>
<feature type="region of interest" description="Disordered" evidence="2">
    <location>
        <begin position="525"/>
        <end position="569"/>
    </location>
</feature>
<dbReference type="PANTHER" id="PTHR12558:SF13">
    <property type="entry name" value="CELL DIVISION CYCLE PROTEIN 27 HOMOLOG"/>
    <property type="match status" value="1"/>
</dbReference>
<reference evidence="3 4" key="1">
    <citation type="submission" date="2020-10" db="EMBL/GenBank/DDBJ databases">
        <title>Complete genome sequence of Paludibaculum fermentans P105T, a facultatively anaerobic acidobacterium capable of dissimilatory Fe(III) reduction.</title>
        <authorList>
            <person name="Dedysh S.N."/>
            <person name="Beletsky A.V."/>
            <person name="Kulichevskaya I.S."/>
            <person name="Mardanov A.V."/>
            <person name="Ravin N.V."/>
        </authorList>
    </citation>
    <scope>NUCLEOTIDE SEQUENCE [LARGE SCALE GENOMIC DNA]</scope>
    <source>
        <strain evidence="3 4">P105</strain>
    </source>
</reference>
<dbReference type="InterPro" id="IPR011990">
    <property type="entry name" value="TPR-like_helical_dom_sf"/>
</dbReference>
<dbReference type="Proteomes" id="UP000593892">
    <property type="component" value="Chromosome"/>
</dbReference>
<dbReference type="SUPFAM" id="SSF48452">
    <property type="entry name" value="TPR-like"/>
    <property type="match status" value="1"/>
</dbReference>
<dbReference type="AlphaFoldDB" id="A0A7S7NRY5"/>
<gene>
    <name evidence="3" type="ORF">IRI77_01500</name>
</gene>
<accession>A0A7S7NRY5</accession>
<evidence type="ECO:0000256" key="1">
    <source>
        <dbReference type="PROSITE-ProRule" id="PRU00339"/>
    </source>
</evidence>
<feature type="compositionally biased region" description="Pro residues" evidence="2">
    <location>
        <begin position="527"/>
        <end position="537"/>
    </location>
</feature>
<evidence type="ECO:0000256" key="2">
    <source>
        <dbReference type="SAM" id="MobiDB-lite"/>
    </source>
</evidence>
<keyword evidence="1" id="KW-0802">TPR repeat</keyword>
<evidence type="ECO:0000313" key="4">
    <source>
        <dbReference type="Proteomes" id="UP000593892"/>
    </source>
</evidence>
<proteinExistence type="predicted"/>